<protein>
    <submittedName>
        <fullName evidence="1">Uncharacterized protein</fullName>
    </submittedName>
</protein>
<keyword evidence="2" id="KW-1185">Reference proteome</keyword>
<dbReference type="EMBL" id="JAQQDW010000085">
    <property type="protein sequence ID" value="MFM0107610.1"/>
    <property type="molecule type" value="Genomic_DNA"/>
</dbReference>
<evidence type="ECO:0000313" key="1">
    <source>
        <dbReference type="EMBL" id="MFM0107610.1"/>
    </source>
</evidence>
<organism evidence="1 2">
    <name type="scientific">Paraburkholderia rhynchosiae</name>
    <dbReference type="NCBI Taxonomy" id="487049"/>
    <lineage>
        <taxon>Bacteria</taxon>
        <taxon>Pseudomonadati</taxon>
        <taxon>Pseudomonadota</taxon>
        <taxon>Betaproteobacteria</taxon>
        <taxon>Burkholderiales</taxon>
        <taxon>Burkholderiaceae</taxon>
        <taxon>Paraburkholderia</taxon>
    </lineage>
</organism>
<dbReference type="Proteomes" id="UP001629235">
    <property type="component" value="Unassembled WGS sequence"/>
</dbReference>
<evidence type="ECO:0000313" key="2">
    <source>
        <dbReference type="Proteomes" id="UP001629235"/>
    </source>
</evidence>
<reference evidence="1 2" key="1">
    <citation type="journal article" date="2024" name="Chem. Sci.">
        <title>Discovery of megapolipeptins by genome mining of a Burkholderiales bacteria collection.</title>
        <authorList>
            <person name="Paulo B.S."/>
            <person name="Recchia M.J.J."/>
            <person name="Lee S."/>
            <person name="Fergusson C.H."/>
            <person name="Romanowski S.B."/>
            <person name="Hernandez A."/>
            <person name="Krull N."/>
            <person name="Liu D.Y."/>
            <person name="Cavanagh H."/>
            <person name="Bos A."/>
            <person name="Gray C.A."/>
            <person name="Murphy B.T."/>
            <person name="Linington R.G."/>
            <person name="Eustaquio A.S."/>
        </authorList>
    </citation>
    <scope>NUCLEOTIDE SEQUENCE [LARGE SCALE GENOMIC DNA]</scope>
    <source>
        <strain evidence="1 2">RL18-126-BIB-B</strain>
    </source>
</reference>
<name>A0ACC7NLE3_9BURK</name>
<proteinExistence type="predicted"/>
<comment type="caution">
    <text evidence="1">The sequence shown here is derived from an EMBL/GenBank/DDBJ whole genome shotgun (WGS) entry which is preliminary data.</text>
</comment>
<sequence>MRKIGQLIVLMAFAPTAYAAGSYVEVWNPPEARASAPHHVKTAHKAALHRRGAMHAIKLYTRRAPTPAAKLATKTNPRENLPPHAPDMSEIPRQITPEGNVLRVDSRSMSAELIR</sequence>
<accession>A0ACC7NLE3</accession>
<gene>
    <name evidence="1" type="ORF">PQR01_30150</name>
</gene>